<evidence type="ECO:0000313" key="8">
    <source>
        <dbReference type="EMBL" id="KAH6899772.1"/>
    </source>
</evidence>
<dbReference type="PANTHER" id="PTHR31845">
    <property type="entry name" value="FINGER DOMAIN PROTEIN, PUTATIVE-RELATED"/>
    <property type="match status" value="1"/>
</dbReference>
<comment type="subcellular location">
    <subcellularLocation>
        <location evidence="1">Nucleus</location>
    </subcellularLocation>
</comment>
<reference evidence="8 9" key="1">
    <citation type="journal article" date="2021" name="Nat. Commun.">
        <title>Genetic determinants of endophytism in the Arabidopsis root mycobiome.</title>
        <authorList>
            <person name="Mesny F."/>
            <person name="Miyauchi S."/>
            <person name="Thiergart T."/>
            <person name="Pickel B."/>
            <person name="Atanasova L."/>
            <person name="Karlsson M."/>
            <person name="Huettel B."/>
            <person name="Barry K.W."/>
            <person name="Haridas S."/>
            <person name="Chen C."/>
            <person name="Bauer D."/>
            <person name="Andreopoulos W."/>
            <person name="Pangilinan J."/>
            <person name="LaButti K."/>
            <person name="Riley R."/>
            <person name="Lipzen A."/>
            <person name="Clum A."/>
            <person name="Drula E."/>
            <person name="Henrissat B."/>
            <person name="Kohler A."/>
            <person name="Grigoriev I.V."/>
            <person name="Martin F.M."/>
            <person name="Hacquard S."/>
        </authorList>
    </citation>
    <scope>NUCLEOTIDE SEQUENCE [LARGE SCALE GENOMIC DNA]</scope>
    <source>
        <strain evidence="8 9">MPI-CAGE-CH-0241</strain>
    </source>
</reference>
<dbReference type="GO" id="GO:0000981">
    <property type="term" value="F:DNA-binding transcription factor activity, RNA polymerase II-specific"/>
    <property type="evidence" value="ECO:0007669"/>
    <property type="project" value="InterPro"/>
</dbReference>
<gene>
    <name evidence="8" type="ORF">B0T10DRAFT_5247</name>
</gene>
<dbReference type="InterPro" id="IPR036864">
    <property type="entry name" value="Zn2-C6_fun-type_DNA-bd_sf"/>
</dbReference>
<dbReference type="GO" id="GO:0005634">
    <property type="term" value="C:nucleus"/>
    <property type="evidence" value="ECO:0007669"/>
    <property type="project" value="UniProtKB-SubCell"/>
</dbReference>
<feature type="compositionally biased region" description="Low complexity" evidence="6">
    <location>
        <begin position="126"/>
        <end position="136"/>
    </location>
</feature>
<evidence type="ECO:0000256" key="6">
    <source>
        <dbReference type="SAM" id="MobiDB-lite"/>
    </source>
</evidence>
<organism evidence="8 9">
    <name type="scientific">Thelonectria olida</name>
    <dbReference type="NCBI Taxonomy" id="1576542"/>
    <lineage>
        <taxon>Eukaryota</taxon>
        <taxon>Fungi</taxon>
        <taxon>Dikarya</taxon>
        <taxon>Ascomycota</taxon>
        <taxon>Pezizomycotina</taxon>
        <taxon>Sordariomycetes</taxon>
        <taxon>Hypocreomycetidae</taxon>
        <taxon>Hypocreales</taxon>
        <taxon>Nectriaceae</taxon>
        <taxon>Thelonectria</taxon>
    </lineage>
</organism>
<comment type="caution">
    <text evidence="8">The sequence shown here is derived from an EMBL/GenBank/DDBJ whole genome shotgun (WGS) entry which is preliminary data.</text>
</comment>
<dbReference type="EMBL" id="JAGPYM010000001">
    <property type="protein sequence ID" value="KAH6899772.1"/>
    <property type="molecule type" value="Genomic_DNA"/>
</dbReference>
<evidence type="ECO:0000256" key="4">
    <source>
        <dbReference type="ARBA" id="ARBA00023163"/>
    </source>
</evidence>
<sequence length="608" mass="67687">MNVQSSAMVDRPTSPPRRLRACLPCTKVKARCHFKEENIDRHVCERCDRMGIECSQKTTRSLRRPRQIKGGTRRSPGERRVISRTDNGGPAAPDETPPRHDTQGPVAIVRTVQSPSKPGHPGGGHQQMSQQPVTGGPLPPLGLSWDQVGRVLNVFRSRYMPVFPFVAVDQNISSQSLHEEKPFLLRAIMLVAAPLSVPRIAKMKRNVLAYMSQQVFVEERKSLDLLQGLLVCIAWAHSCQISDEQIVHLSHLALAHAHNLGVTNMPRQAGPAEGATKKDSFFALESSHSPDEQRALLGCFCLLSVTSAHTPRYNPLEGPYPEICRARLSTASSSPADLLIDRLVQLIQMGEKLSRGFGEPHERDQSRSYAFLLEGSGRRFRTELNCLAEFTAHPDLAEHDSLFQLYLQYLIVRLYEPAVTVADRPEDGVPPSRYRALCLHNCLGAVQTFLELVVAQPSDALLYRSIITSEQASFVMFIGARLLLIDAPDWNASLARQQFDLRLFLDKILAHVSGAEALRARAVEEFAMETGISMRDDGRQAESKLAAMAKTTTQLREWFEARLHGRQAEMEMNSGEVSTGGESSRQTRDEVSWSNGLLYGNGAWNFDP</sequence>
<accession>A0A9P8WI66</accession>
<name>A0A9P8WI66_9HYPO</name>
<dbReference type="InterPro" id="IPR051089">
    <property type="entry name" value="prtT"/>
</dbReference>
<dbReference type="Proteomes" id="UP000777438">
    <property type="component" value="Unassembled WGS sequence"/>
</dbReference>
<evidence type="ECO:0000259" key="7">
    <source>
        <dbReference type="PROSITE" id="PS00463"/>
    </source>
</evidence>
<protein>
    <recommendedName>
        <fullName evidence="7">Zn(2)-C6 fungal-type domain-containing protein</fullName>
    </recommendedName>
</protein>
<keyword evidence="9" id="KW-1185">Reference proteome</keyword>
<feature type="region of interest" description="Disordered" evidence="6">
    <location>
        <begin position="569"/>
        <end position="590"/>
    </location>
</feature>
<evidence type="ECO:0000313" key="9">
    <source>
        <dbReference type="Proteomes" id="UP000777438"/>
    </source>
</evidence>
<keyword evidence="2" id="KW-0805">Transcription regulation</keyword>
<evidence type="ECO:0000256" key="5">
    <source>
        <dbReference type="ARBA" id="ARBA00023242"/>
    </source>
</evidence>
<dbReference type="PANTHER" id="PTHR31845:SF10">
    <property type="entry name" value="ZN(II)2CYS6 TRANSCRIPTION FACTOR (EUROFUNG)"/>
    <property type="match status" value="1"/>
</dbReference>
<dbReference type="GO" id="GO:0008270">
    <property type="term" value="F:zinc ion binding"/>
    <property type="evidence" value="ECO:0007669"/>
    <property type="project" value="InterPro"/>
</dbReference>
<keyword evidence="5" id="KW-0539">Nucleus</keyword>
<dbReference type="SUPFAM" id="SSF57701">
    <property type="entry name" value="Zn2/Cys6 DNA-binding domain"/>
    <property type="match status" value="1"/>
</dbReference>
<evidence type="ECO:0000256" key="1">
    <source>
        <dbReference type="ARBA" id="ARBA00004123"/>
    </source>
</evidence>
<feature type="compositionally biased region" description="Polar residues" evidence="6">
    <location>
        <begin position="575"/>
        <end position="584"/>
    </location>
</feature>
<dbReference type="AlphaFoldDB" id="A0A9P8WI66"/>
<evidence type="ECO:0000256" key="3">
    <source>
        <dbReference type="ARBA" id="ARBA00023125"/>
    </source>
</evidence>
<dbReference type="InterPro" id="IPR001138">
    <property type="entry name" value="Zn2Cys6_DnaBD"/>
</dbReference>
<feature type="domain" description="Zn(2)-C6 fungal-type" evidence="7">
    <location>
        <begin position="21"/>
        <end position="54"/>
    </location>
</feature>
<keyword evidence="3" id="KW-0238">DNA-binding</keyword>
<feature type="region of interest" description="Disordered" evidence="6">
    <location>
        <begin position="56"/>
        <end position="140"/>
    </location>
</feature>
<dbReference type="PROSITE" id="PS00463">
    <property type="entry name" value="ZN2_CY6_FUNGAL_1"/>
    <property type="match status" value="1"/>
</dbReference>
<evidence type="ECO:0000256" key="2">
    <source>
        <dbReference type="ARBA" id="ARBA00023015"/>
    </source>
</evidence>
<dbReference type="GO" id="GO:0000976">
    <property type="term" value="F:transcription cis-regulatory region binding"/>
    <property type="evidence" value="ECO:0007669"/>
    <property type="project" value="TreeGrafter"/>
</dbReference>
<proteinExistence type="predicted"/>
<dbReference type="OrthoDB" id="5217604at2759"/>
<keyword evidence="4" id="KW-0804">Transcription</keyword>